<evidence type="ECO:0000313" key="3">
    <source>
        <dbReference type="Proteomes" id="UP001529510"/>
    </source>
</evidence>
<protein>
    <submittedName>
        <fullName evidence="2">Uncharacterized protein</fullName>
    </submittedName>
</protein>
<feature type="non-terminal residue" evidence="2">
    <location>
        <position position="1"/>
    </location>
</feature>
<reference evidence="2 3" key="1">
    <citation type="submission" date="2024-05" db="EMBL/GenBank/DDBJ databases">
        <title>Genome sequencing and assembly of Indian major carp, Cirrhinus mrigala (Hamilton, 1822).</title>
        <authorList>
            <person name="Mohindra V."/>
            <person name="Chowdhury L.M."/>
            <person name="Lal K."/>
            <person name="Jena J.K."/>
        </authorList>
    </citation>
    <scope>NUCLEOTIDE SEQUENCE [LARGE SCALE GENOMIC DNA]</scope>
    <source>
        <strain evidence="2">CM1030</strain>
        <tissue evidence="2">Blood</tissue>
    </source>
</reference>
<gene>
    <name evidence="2" type="ORF">M9458_025489</name>
</gene>
<dbReference type="AlphaFoldDB" id="A0ABD0Q1A9"/>
<comment type="caution">
    <text evidence="2">The sequence shown here is derived from an EMBL/GenBank/DDBJ whole genome shotgun (WGS) entry which is preliminary data.</text>
</comment>
<accession>A0ABD0Q1A9</accession>
<feature type="region of interest" description="Disordered" evidence="1">
    <location>
        <begin position="101"/>
        <end position="167"/>
    </location>
</feature>
<organism evidence="2 3">
    <name type="scientific">Cirrhinus mrigala</name>
    <name type="common">Mrigala</name>
    <dbReference type="NCBI Taxonomy" id="683832"/>
    <lineage>
        <taxon>Eukaryota</taxon>
        <taxon>Metazoa</taxon>
        <taxon>Chordata</taxon>
        <taxon>Craniata</taxon>
        <taxon>Vertebrata</taxon>
        <taxon>Euteleostomi</taxon>
        <taxon>Actinopterygii</taxon>
        <taxon>Neopterygii</taxon>
        <taxon>Teleostei</taxon>
        <taxon>Ostariophysi</taxon>
        <taxon>Cypriniformes</taxon>
        <taxon>Cyprinidae</taxon>
        <taxon>Labeoninae</taxon>
        <taxon>Labeonini</taxon>
        <taxon>Cirrhinus</taxon>
    </lineage>
</organism>
<evidence type="ECO:0000313" key="2">
    <source>
        <dbReference type="EMBL" id="KAL0180047.1"/>
    </source>
</evidence>
<sequence length="250" mass="26642">IPPVSGLATGLPQLPSASGLEDPHPPASSLRGLNSRLGPPSLACSTTARSYLVSNRRPIGPTSAPPGSLRLLRRSAMVVVVPSVTVKSLFLRLRLVTPAHRFLRTPPPSGTAYHPLSLPASARGTSGSPPSLGRQRPRAPPWPSGSSVSPGSSALPTPPRAPPHWLPLRRPPPTPWLLPPPSLHRGRHQWLRSCLSASPPSDPSYLLLGSSLRLHLHGLLRSQLWIMPLFSSGESVLLQKPPRLILGISL</sequence>
<dbReference type="EMBL" id="JAMKFB020000012">
    <property type="protein sequence ID" value="KAL0180047.1"/>
    <property type="molecule type" value="Genomic_DNA"/>
</dbReference>
<feature type="non-terminal residue" evidence="2">
    <location>
        <position position="250"/>
    </location>
</feature>
<proteinExistence type="predicted"/>
<feature type="compositionally biased region" description="Low complexity" evidence="1">
    <location>
        <begin position="144"/>
        <end position="155"/>
    </location>
</feature>
<feature type="region of interest" description="Disordered" evidence="1">
    <location>
        <begin position="1"/>
        <end position="39"/>
    </location>
</feature>
<dbReference type="Proteomes" id="UP001529510">
    <property type="component" value="Unassembled WGS sequence"/>
</dbReference>
<evidence type="ECO:0000256" key="1">
    <source>
        <dbReference type="SAM" id="MobiDB-lite"/>
    </source>
</evidence>
<feature type="compositionally biased region" description="Pro residues" evidence="1">
    <location>
        <begin position="156"/>
        <end position="167"/>
    </location>
</feature>
<keyword evidence="3" id="KW-1185">Reference proteome</keyword>
<name>A0ABD0Q1A9_CIRMR</name>